<dbReference type="Pfam" id="PF14432">
    <property type="entry name" value="DYW_deaminase"/>
    <property type="match status" value="1"/>
</dbReference>
<dbReference type="Pfam" id="PF13041">
    <property type="entry name" value="PPR_2"/>
    <property type="match status" value="2"/>
</dbReference>
<dbReference type="Pfam" id="PF20431">
    <property type="entry name" value="E_motif"/>
    <property type="match status" value="1"/>
</dbReference>
<dbReference type="OrthoDB" id="750171at2759"/>
<dbReference type="InterPro" id="IPR032867">
    <property type="entry name" value="DYW_dom"/>
</dbReference>
<dbReference type="PANTHER" id="PTHR47926">
    <property type="entry name" value="PENTATRICOPEPTIDE REPEAT-CONTAINING PROTEIN"/>
    <property type="match status" value="1"/>
</dbReference>
<feature type="repeat" description="PPR" evidence="3">
    <location>
        <begin position="495"/>
        <end position="529"/>
    </location>
</feature>
<feature type="repeat" description="PPR" evidence="3">
    <location>
        <begin position="262"/>
        <end position="296"/>
    </location>
</feature>
<evidence type="ECO:0000259" key="4">
    <source>
        <dbReference type="Pfam" id="PF14432"/>
    </source>
</evidence>
<dbReference type="Gene3D" id="1.25.40.10">
    <property type="entry name" value="Tetratricopeptide repeat domain"/>
    <property type="match status" value="6"/>
</dbReference>
<evidence type="ECO:0000256" key="1">
    <source>
        <dbReference type="ARBA" id="ARBA00006643"/>
    </source>
</evidence>
<sequence length="802" mass="90177">MGLPSKSKPLQLKHFMSSSKFKPLAMNLGRLTINLSILETHLPKCKNLKQFNQILSQMILTGFIRDTYAASRVLKFSTDSSLSDIDLSLRIFNHIENSNGFIWNTMMKAYIQRSCPQKTLSLYKLMLGKNGDRDNYTYPILVQACAMRASEFEGKQMHSHILKFGFDSDVYVQNTLINMYSVCDNMRDARNVFDEMPVLDSVAWNSILAGYVRVGDVKQAKCIYDQMPVRNTIASNSMIVLFGKRGCVTEARHLFDELPEKDMVSWSALISCFEQNEMYEEALDMFVKMVANGVMVDEVVVVSVLSACAHLSAVHTGKLIHGLVVKIGIESYVNLQNAFIHMYSSCGEIMVAEKLFNAAYNLDQISWNSMISGYLRCGLVEAAKTSFDSMPEKDVVSWSAMISGYAQHDRFSETLALFQEMQLCGIRPDETTLVSVISACTHLAALDLGQWIHAYIRKNSLKVNVFLGTTLINMYLKCGCVENALEVFEETAEKGVSTWNALILGLAMNGLVEKSLEMFAKMKTRGVTPNEITFMGVIGACRHMGLVDEGRRHFDSMMQEHKIEPNVKHYGCMVDLLGRAGMLKEAEDLIESMPMTPDVATWGALLGACKKHGDHDRGERIGRKLIELDPNHDGFHVLLSNICASKGDWDGVHEIRGIMMQHGVVKTPGCSMIEADGVVHEFLAGDKKHPRMKDIEVMLDEMAQKLKREGYAPDTNEVSFDIDEEEKETVLFRHSEKLAIAFGLIAISPPSPIRIIKNLRICNDCHMAAKFVSKAFGRDIVVRDKHRFHHFKQGSCSCNDYW</sequence>
<dbReference type="Proteomes" id="UP000238479">
    <property type="component" value="Chromosome 3"/>
</dbReference>
<feature type="repeat" description="PPR" evidence="3">
    <location>
        <begin position="363"/>
        <end position="393"/>
    </location>
</feature>
<dbReference type="InterPro" id="IPR046848">
    <property type="entry name" value="E_motif"/>
</dbReference>
<protein>
    <submittedName>
        <fullName evidence="5">Putative tetratricopeptide-like helical domain, DYW domain-containing protein</fullName>
    </submittedName>
</protein>
<keyword evidence="2" id="KW-0677">Repeat</keyword>
<gene>
    <name evidence="5" type="ORF">RchiOBHm_Chr3g0457551</name>
</gene>
<dbReference type="FunFam" id="1.25.40.10:FF:000442">
    <property type="entry name" value="Pentatricopeptide repeat-containing protein At3g49710"/>
    <property type="match status" value="1"/>
</dbReference>
<dbReference type="PROSITE" id="PS51375">
    <property type="entry name" value="PPR"/>
    <property type="match status" value="5"/>
</dbReference>
<dbReference type="GO" id="GO:0008270">
    <property type="term" value="F:zinc ion binding"/>
    <property type="evidence" value="ECO:0007669"/>
    <property type="project" value="InterPro"/>
</dbReference>
<dbReference type="GO" id="GO:0003723">
    <property type="term" value="F:RNA binding"/>
    <property type="evidence" value="ECO:0007669"/>
    <property type="project" value="InterPro"/>
</dbReference>
<dbReference type="InterPro" id="IPR002885">
    <property type="entry name" value="PPR_rpt"/>
</dbReference>
<evidence type="ECO:0000256" key="2">
    <source>
        <dbReference type="ARBA" id="ARBA00022737"/>
    </source>
</evidence>
<keyword evidence="6" id="KW-1185">Reference proteome</keyword>
<dbReference type="PANTHER" id="PTHR47926:SF436">
    <property type="entry name" value="PENTATRICOPEPTIDE REPEAT-CONTAINING PROTEIN ELI1, CHLOROPLASTIC-LIKE ISOFORM X2"/>
    <property type="match status" value="1"/>
</dbReference>
<dbReference type="AlphaFoldDB" id="A0A2P6R7L9"/>
<dbReference type="OMA" id="YAQHDRF"/>
<comment type="similarity">
    <text evidence="1">Belongs to the PPR family. PCMP-H subfamily.</text>
</comment>
<feature type="repeat" description="PPR" evidence="3">
    <location>
        <begin position="200"/>
        <end position="234"/>
    </location>
</feature>
<dbReference type="FunFam" id="1.25.40.10:FF:000470">
    <property type="entry name" value="Pentatricopeptide repeat-containing protein At5g66520"/>
    <property type="match status" value="1"/>
</dbReference>
<dbReference type="FunFam" id="1.25.40.10:FF:000031">
    <property type="entry name" value="Pentatricopeptide repeat-containing protein mitochondrial"/>
    <property type="match status" value="1"/>
</dbReference>
<feature type="repeat" description="PPR" evidence="3">
    <location>
        <begin position="394"/>
        <end position="428"/>
    </location>
</feature>
<dbReference type="FunFam" id="1.25.40.10:FF:003724">
    <property type="entry name" value="Uncharacterized protein"/>
    <property type="match status" value="1"/>
</dbReference>
<reference evidence="5 6" key="1">
    <citation type="journal article" date="2018" name="Nat. Genet.">
        <title>The Rosa genome provides new insights in the design of modern roses.</title>
        <authorList>
            <person name="Bendahmane M."/>
        </authorList>
    </citation>
    <scope>NUCLEOTIDE SEQUENCE [LARGE SCALE GENOMIC DNA]</scope>
    <source>
        <strain evidence="6">cv. Old Blush</strain>
    </source>
</reference>
<organism evidence="5 6">
    <name type="scientific">Rosa chinensis</name>
    <name type="common">China rose</name>
    <dbReference type="NCBI Taxonomy" id="74649"/>
    <lineage>
        <taxon>Eukaryota</taxon>
        <taxon>Viridiplantae</taxon>
        <taxon>Streptophyta</taxon>
        <taxon>Embryophyta</taxon>
        <taxon>Tracheophyta</taxon>
        <taxon>Spermatophyta</taxon>
        <taxon>Magnoliopsida</taxon>
        <taxon>eudicotyledons</taxon>
        <taxon>Gunneridae</taxon>
        <taxon>Pentapetalae</taxon>
        <taxon>rosids</taxon>
        <taxon>fabids</taxon>
        <taxon>Rosales</taxon>
        <taxon>Rosaceae</taxon>
        <taxon>Rosoideae</taxon>
        <taxon>Rosoideae incertae sedis</taxon>
        <taxon>Rosa</taxon>
    </lineage>
</organism>
<feature type="domain" description="DYW" evidence="4">
    <location>
        <begin position="710"/>
        <end position="802"/>
    </location>
</feature>
<proteinExistence type="inferred from homology"/>
<dbReference type="EMBL" id="PDCK01000041">
    <property type="protein sequence ID" value="PRQ42430.1"/>
    <property type="molecule type" value="Genomic_DNA"/>
</dbReference>
<dbReference type="Gramene" id="PRQ42430">
    <property type="protein sequence ID" value="PRQ42430"/>
    <property type="gene ID" value="RchiOBHm_Chr3g0457551"/>
</dbReference>
<evidence type="ECO:0000256" key="3">
    <source>
        <dbReference type="PROSITE-ProRule" id="PRU00708"/>
    </source>
</evidence>
<dbReference type="GO" id="GO:0009451">
    <property type="term" value="P:RNA modification"/>
    <property type="evidence" value="ECO:0007669"/>
    <property type="project" value="InterPro"/>
</dbReference>
<dbReference type="InterPro" id="IPR011990">
    <property type="entry name" value="TPR-like_helical_dom_sf"/>
</dbReference>
<accession>A0A2P6R7L9</accession>
<name>A0A2P6R7L9_ROSCH</name>
<dbReference type="InterPro" id="IPR046960">
    <property type="entry name" value="PPR_At4g14850-like_plant"/>
</dbReference>
<comment type="caution">
    <text evidence="5">The sequence shown here is derived from an EMBL/GenBank/DDBJ whole genome shotgun (WGS) entry which is preliminary data.</text>
</comment>
<dbReference type="NCBIfam" id="TIGR00756">
    <property type="entry name" value="PPR"/>
    <property type="match status" value="6"/>
</dbReference>
<evidence type="ECO:0000313" key="5">
    <source>
        <dbReference type="EMBL" id="PRQ42430.1"/>
    </source>
</evidence>
<dbReference type="STRING" id="74649.A0A2P6R7L9"/>
<dbReference type="Pfam" id="PF01535">
    <property type="entry name" value="PPR"/>
    <property type="match status" value="6"/>
</dbReference>
<evidence type="ECO:0000313" key="6">
    <source>
        <dbReference type="Proteomes" id="UP000238479"/>
    </source>
</evidence>